<gene>
    <name evidence="4" type="ORF">TRFO_41629</name>
</gene>
<dbReference type="VEuPathDB" id="TrichDB:TRFO_41629"/>
<dbReference type="SUPFAM" id="SSF54928">
    <property type="entry name" value="RNA-binding domain, RBD"/>
    <property type="match status" value="2"/>
</dbReference>
<dbReference type="Proteomes" id="UP000179807">
    <property type="component" value="Unassembled WGS sequence"/>
</dbReference>
<sequence length="259" mass="29211">MLSDISYEKQSSIRMSEESFPTNEQITESNEQAPNIQPDSPQNPSNQPTTENPASAPATSSSSTNLNNQKTSYLTQAYFKPLFGSAEAMKDLFEKEGFQCIHSIKLHDKYGFVRFRSVSEAQLFVNHFDKFDTGRATLTVQISPKTVVNHPPCKRVYLSGYDMRSVTERDIYFLCAPLGFVRHISFHHEYSFVDYDTIEDASNAVDLLNKQPMKGKLIAASFAKSAPPLDFSNLTIPLTDIIPGDHEFWTILSDRLQAH</sequence>
<dbReference type="RefSeq" id="XP_068369827.1">
    <property type="nucleotide sequence ID" value="XM_068513892.1"/>
</dbReference>
<evidence type="ECO:0000256" key="2">
    <source>
        <dbReference type="SAM" id="MobiDB-lite"/>
    </source>
</evidence>
<dbReference type="InterPro" id="IPR000504">
    <property type="entry name" value="RRM_dom"/>
</dbReference>
<dbReference type="InterPro" id="IPR012677">
    <property type="entry name" value="Nucleotide-bd_a/b_plait_sf"/>
</dbReference>
<dbReference type="AlphaFoldDB" id="A0A1J4KZL2"/>
<dbReference type="Gene3D" id="3.30.70.330">
    <property type="match status" value="2"/>
</dbReference>
<evidence type="ECO:0000256" key="1">
    <source>
        <dbReference type="PROSITE-ProRule" id="PRU00176"/>
    </source>
</evidence>
<reference evidence="4" key="1">
    <citation type="submission" date="2016-10" db="EMBL/GenBank/DDBJ databases">
        <authorList>
            <person name="Benchimol M."/>
            <person name="Almeida L.G."/>
            <person name="Vasconcelos A.T."/>
            <person name="Perreira-Neves A."/>
            <person name="Rosa I.A."/>
            <person name="Tasca T."/>
            <person name="Bogo M.R."/>
            <person name="de Souza W."/>
        </authorList>
    </citation>
    <scope>NUCLEOTIDE SEQUENCE [LARGE SCALE GENOMIC DNA]</scope>
    <source>
        <strain evidence="4">K</strain>
    </source>
</reference>
<dbReference type="GO" id="GO:0003723">
    <property type="term" value="F:RNA binding"/>
    <property type="evidence" value="ECO:0007669"/>
    <property type="project" value="UniProtKB-UniRule"/>
</dbReference>
<feature type="domain" description="RRM" evidence="3">
    <location>
        <begin position="154"/>
        <end position="225"/>
    </location>
</feature>
<feature type="compositionally biased region" description="Polar residues" evidence="2">
    <location>
        <begin position="8"/>
        <end position="33"/>
    </location>
</feature>
<evidence type="ECO:0000313" key="4">
    <source>
        <dbReference type="EMBL" id="OHT16691.1"/>
    </source>
</evidence>
<keyword evidence="5" id="KW-1185">Reference proteome</keyword>
<accession>A0A1J4KZL2</accession>
<protein>
    <recommendedName>
        <fullName evidence="3">RRM domain-containing protein</fullName>
    </recommendedName>
</protein>
<dbReference type="InterPro" id="IPR035979">
    <property type="entry name" value="RBD_domain_sf"/>
</dbReference>
<dbReference type="PROSITE" id="PS50102">
    <property type="entry name" value="RRM"/>
    <property type="match status" value="1"/>
</dbReference>
<keyword evidence="1" id="KW-0694">RNA-binding</keyword>
<dbReference type="GeneID" id="94848596"/>
<feature type="compositionally biased region" description="Low complexity" evidence="2">
    <location>
        <begin position="34"/>
        <end position="67"/>
    </location>
</feature>
<proteinExistence type="predicted"/>
<name>A0A1J4KZL2_9EUKA</name>
<dbReference type="Pfam" id="PF00076">
    <property type="entry name" value="RRM_1"/>
    <property type="match status" value="1"/>
</dbReference>
<feature type="region of interest" description="Disordered" evidence="2">
    <location>
        <begin position="1"/>
        <end position="67"/>
    </location>
</feature>
<dbReference type="CDD" id="cd00590">
    <property type="entry name" value="RRM_SF"/>
    <property type="match status" value="1"/>
</dbReference>
<dbReference type="EMBL" id="MLAK01000080">
    <property type="protein sequence ID" value="OHT16691.1"/>
    <property type="molecule type" value="Genomic_DNA"/>
</dbReference>
<dbReference type="OrthoDB" id="1099063at2759"/>
<dbReference type="SMART" id="SM00360">
    <property type="entry name" value="RRM"/>
    <property type="match status" value="2"/>
</dbReference>
<evidence type="ECO:0000313" key="5">
    <source>
        <dbReference type="Proteomes" id="UP000179807"/>
    </source>
</evidence>
<comment type="caution">
    <text evidence="4">The sequence shown here is derived from an EMBL/GenBank/DDBJ whole genome shotgun (WGS) entry which is preliminary data.</text>
</comment>
<organism evidence="4 5">
    <name type="scientific">Tritrichomonas foetus</name>
    <dbReference type="NCBI Taxonomy" id="1144522"/>
    <lineage>
        <taxon>Eukaryota</taxon>
        <taxon>Metamonada</taxon>
        <taxon>Parabasalia</taxon>
        <taxon>Tritrichomonadida</taxon>
        <taxon>Tritrichomonadidae</taxon>
        <taxon>Tritrichomonas</taxon>
    </lineage>
</organism>
<evidence type="ECO:0000259" key="3">
    <source>
        <dbReference type="PROSITE" id="PS50102"/>
    </source>
</evidence>